<gene>
    <name evidence="3" type="ORF">FPE_LOCUS2346</name>
</gene>
<dbReference type="PANTHER" id="PTHR33107:SF5">
    <property type="entry name" value="KUNITZ TRYPSIN INHIBITOR 5"/>
    <property type="match status" value="1"/>
</dbReference>
<protein>
    <submittedName>
        <fullName evidence="3">Uncharacterized protein</fullName>
    </submittedName>
</protein>
<evidence type="ECO:0000313" key="3">
    <source>
        <dbReference type="EMBL" id="CAI9754915.1"/>
    </source>
</evidence>
<dbReference type="Proteomes" id="UP000834106">
    <property type="component" value="Chromosome 1"/>
</dbReference>
<dbReference type="InterPro" id="IPR002160">
    <property type="entry name" value="Prot_inh_Kunz-lg"/>
</dbReference>
<comment type="similarity">
    <text evidence="1">Belongs to the protease inhibitor I3 (leguminous Kunitz-type inhibitor) family.</text>
</comment>
<evidence type="ECO:0000256" key="1">
    <source>
        <dbReference type="ARBA" id="ARBA00005440"/>
    </source>
</evidence>
<dbReference type="GO" id="GO:0004866">
    <property type="term" value="F:endopeptidase inhibitor activity"/>
    <property type="evidence" value="ECO:0007669"/>
    <property type="project" value="InterPro"/>
</dbReference>
<keyword evidence="4" id="KW-1185">Reference proteome</keyword>
<feature type="chain" id="PRO_5042289556" evidence="2">
    <location>
        <begin position="25"/>
        <end position="204"/>
    </location>
</feature>
<dbReference type="Pfam" id="PF00197">
    <property type="entry name" value="Kunitz_legume"/>
    <property type="match status" value="1"/>
</dbReference>
<dbReference type="PRINTS" id="PR00291">
    <property type="entry name" value="KUNITZINHBTR"/>
</dbReference>
<proteinExistence type="inferred from homology"/>
<accession>A0AAD2DK91</accession>
<name>A0AAD2DK91_9LAMI</name>
<keyword evidence="2" id="KW-0732">Signal</keyword>
<dbReference type="SMART" id="SM00452">
    <property type="entry name" value="STI"/>
    <property type="match status" value="1"/>
</dbReference>
<feature type="signal peptide" evidence="2">
    <location>
        <begin position="1"/>
        <end position="24"/>
    </location>
</feature>
<sequence length="204" mass="22823">MEKTMMFTFFLAALFSTNFFTGSSKPVLDTEGYPVRPGVKYYILPPSPGAGAGLTLATNKGECPYEIVQIVSEPSNGLPVTFSPANARDRVIQLNNDLNIKFTDFQQKETTCHESQVWKFDSSQQQEAGSFVTVGGVEGRPGPETLPIWFKIQKERNNYYKIQYCPSVCRRCRVMCGDVGPVFQDNRKRLAVNTSPLSVVFKRA</sequence>
<organism evidence="3 4">
    <name type="scientific">Fraxinus pennsylvanica</name>
    <dbReference type="NCBI Taxonomy" id="56036"/>
    <lineage>
        <taxon>Eukaryota</taxon>
        <taxon>Viridiplantae</taxon>
        <taxon>Streptophyta</taxon>
        <taxon>Embryophyta</taxon>
        <taxon>Tracheophyta</taxon>
        <taxon>Spermatophyta</taxon>
        <taxon>Magnoliopsida</taxon>
        <taxon>eudicotyledons</taxon>
        <taxon>Gunneridae</taxon>
        <taxon>Pentapetalae</taxon>
        <taxon>asterids</taxon>
        <taxon>lamiids</taxon>
        <taxon>Lamiales</taxon>
        <taxon>Oleaceae</taxon>
        <taxon>Oleeae</taxon>
        <taxon>Fraxinus</taxon>
    </lineage>
</organism>
<dbReference type="SUPFAM" id="SSF50386">
    <property type="entry name" value="STI-like"/>
    <property type="match status" value="1"/>
</dbReference>
<dbReference type="InterPro" id="IPR011065">
    <property type="entry name" value="Kunitz_inhibitor_STI-like_sf"/>
</dbReference>
<dbReference type="Gene3D" id="2.80.10.50">
    <property type="match status" value="1"/>
</dbReference>
<reference evidence="3" key="1">
    <citation type="submission" date="2023-05" db="EMBL/GenBank/DDBJ databases">
        <authorList>
            <person name="Huff M."/>
        </authorList>
    </citation>
    <scope>NUCLEOTIDE SEQUENCE</scope>
</reference>
<evidence type="ECO:0000256" key="2">
    <source>
        <dbReference type="SAM" id="SignalP"/>
    </source>
</evidence>
<dbReference type="PANTHER" id="PTHR33107">
    <property type="entry name" value="KUNITZ TRYPSIN INHIBITOR 2"/>
    <property type="match status" value="1"/>
</dbReference>
<dbReference type="AlphaFoldDB" id="A0AAD2DK91"/>
<dbReference type="CDD" id="cd23375">
    <property type="entry name" value="beta-trefoil_STI_VvMLP-like"/>
    <property type="match status" value="1"/>
</dbReference>
<evidence type="ECO:0000313" key="4">
    <source>
        <dbReference type="Proteomes" id="UP000834106"/>
    </source>
</evidence>
<dbReference type="EMBL" id="OU503036">
    <property type="protein sequence ID" value="CAI9754915.1"/>
    <property type="molecule type" value="Genomic_DNA"/>
</dbReference>